<feature type="region of interest" description="Disordered" evidence="1">
    <location>
        <begin position="493"/>
        <end position="560"/>
    </location>
</feature>
<feature type="compositionally biased region" description="Low complexity" evidence="1">
    <location>
        <begin position="551"/>
        <end position="560"/>
    </location>
</feature>
<gene>
    <name evidence="2" type="ORF">LTRI10_LOCUS8186</name>
</gene>
<evidence type="ECO:0000256" key="1">
    <source>
        <dbReference type="SAM" id="MobiDB-lite"/>
    </source>
</evidence>
<reference evidence="2 3" key="1">
    <citation type="submission" date="2024-04" db="EMBL/GenBank/DDBJ databases">
        <authorList>
            <person name="Fracassetti M."/>
        </authorList>
    </citation>
    <scope>NUCLEOTIDE SEQUENCE [LARGE SCALE GENOMIC DNA]</scope>
</reference>
<name>A0AAV2CW81_9ROSI</name>
<organism evidence="2 3">
    <name type="scientific">Linum trigynum</name>
    <dbReference type="NCBI Taxonomy" id="586398"/>
    <lineage>
        <taxon>Eukaryota</taxon>
        <taxon>Viridiplantae</taxon>
        <taxon>Streptophyta</taxon>
        <taxon>Embryophyta</taxon>
        <taxon>Tracheophyta</taxon>
        <taxon>Spermatophyta</taxon>
        <taxon>Magnoliopsida</taxon>
        <taxon>eudicotyledons</taxon>
        <taxon>Gunneridae</taxon>
        <taxon>Pentapetalae</taxon>
        <taxon>rosids</taxon>
        <taxon>fabids</taxon>
        <taxon>Malpighiales</taxon>
        <taxon>Linaceae</taxon>
        <taxon>Linum</taxon>
    </lineage>
</organism>
<dbReference type="Gene3D" id="2.40.50.140">
    <property type="entry name" value="Nucleic acid-binding proteins"/>
    <property type="match status" value="2"/>
</dbReference>
<dbReference type="InterPro" id="IPR012340">
    <property type="entry name" value="NA-bd_OB-fold"/>
</dbReference>
<proteinExistence type="predicted"/>
<dbReference type="EMBL" id="OZ034814">
    <property type="protein sequence ID" value="CAL1360772.1"/>
    <property type="molecule type" value="Genomic_DNA"/>
</dbReference>
<dbReference type="PANTHER" id="PTHR47165">
    <property type="entry name" value="OS03G0429900 PROTEIN"/>
    <property type="match status" value="1"/>
</dbReference>
<feature type="region of interest" description="Disordered" evidence="1">
    <location>
        <begin position="573"/>
        <end position="634"/>
    </location>
</feature>
<dbReference type="AlphaFoldDB" id="A0AAV2CW81"/>
<evidence type="ECO:0000313" key="2">
    <source>
        <dbReference type="EMBL" id="CAL1360772.1"/>
    </source>
</evidence>
<dbReference type="SUPFAM" id="SSF50249">
    <property type="entry name" value="Nucleic acid-binding proteins"/>
    <property type="match status" value="2"/>
</dbReference>
<keyword evidence="3" id="KW-1185">Reference proteome</keyword>
<protein>
    <recommendedName>
        <fullName evidence="4">Replication factor A C-terminal domain-containing protein</fullName>
    </recommendedName>
</protein>
<accession>A0AAV2CW81</accession>
<evidence type="ECO:0008006" key="4">
    <source>
        <dbReference type="Google" id="ProtNLM"/>
    </source>
</evidence>
<dbReference type="Proteomes" id="UP001497516">
    <property type="component" value="Chromosome 10"/>
</dbReference>
<sequence>MEFTLLCNLGGPRNANVSLRLRLLHVWPAKSPGDIRIYNYCTLWTDETGTLIHGVSPTSMAVGIRRNLSVGKIYVVKSFGLSNLPNQYRPCSFDLDLGLSPSTSFQACNLPAESFPVDAYEFVSFSQLSSRAGNHRFLTDVVGRLHSISGISHKITNNGPAVKQRGAKITITLWDEFSAVLDHVALTQADSIEAVILAFGGLLVNKLGDDYILSSSAGTRIAVNPPVPKAYYLASRFAEKHEVVESLPVEFASVADAAADADRRTKTLDQLLSLSRTSSSLEEKYRCGGLIVDIESGAPWYYISCKLCSRAVSKRRDNTFWCPKDWQLEEEQTRVNYKLQLTLRDDFCEARFILMGGCAHSFVNVVPLDDPTVVGDLLEFSSPSPLRGSVTAVPTLTMGAASVAGRSLGSSRVAKGKEKVSGPLLTEVSAAPFSITEGPDEADSPIAEDLHIPSHASIESKGIVVGPRSLGGSHPSGISVQAGSSPAVAHVPVPSMAQSSTPPGRSAFPPIAKRTTGIDESASLEEVSRGPLIPAAKILKPSPESSPGKTSGLASGSSPASLLASPLAKIKVEKLGDAETPPLPHGGGSQASAEMEEDSPVDIQKNPATKRSLFKSDASQEKKDSVSNSGTIFKTKEIALPDFETVGI</sequence>
<dbReference type="PANTHER" id="PTHR47165:SF4">
    <property type="entry name" value="OS03G0429900 PROTEIN"/>
    <property type="match status" value="1"/>
</dbReference>
<evidence type="ECO:0000313" key="3">
    <source>
        <dbReference type="Proteomes" id="UP001497516"/>
    </source>
</evidence>